<evidence type="ECO:0000313" key="2">
    <source>
        <dbReference type="Proteomes" id="UP001622950"/>
    </source>
</evidence>
<protein>
    <submittedName>
        <fullName evidence="1">Uncharacterized protein</fullName>
    </submittedName>
</protein>
<dbReference type="Proteomes" id="UP001622950">
    <property type="component" value="Unassembled WGS sequence"/>
</dbReference>
<sequence>GEGGLEFCVGLEGPFAGKPAPTKKSWQCPGLVGAGLPAKAVLNFMLGLKDPSLASQLLQKHRGIWLSHIRNQTFSMANFLRTSLTFFD</sequence>
<gene>
    <name evidence="1" type="ORF">ACJEBM_06905</name>
</gene>
<reference evidence="1" key="1">
    <citation type="submission" date="2024-11" db="EMBL/GenBank/DDBJ databases">
        <authorList>
            <person name="Lucas J.A."/>
        </authorList>
    </citation>
    <scope>NUCLEOTIDE SEQUENCE</scope>
    <source>
        <strain evidence="1">Z 8.8</strain>
    </source>
</reference>
<feature type="non-terminal residue" evidence="1">
    <location>
        <position position="1"/>
    </location>
</feature>
<comment type="caution">
    <text evidence="1">The sequence shown here is derived from an EMBL/GenBank/DDBJ whole genome shotgun (WGS) entry which is preliminary data.</text>
</comment>
<dbReference type="EMBL" id="JBJHQE010000007">
    <property type="protein sequence ID" value="MFK9080402.1"/>
    <property type="molecule type" value="Genomic_DNA"/>
</dbReference>
<accession>A0ACC7MRA3</accession>
<organism evidence="1 2">
    <name type="scientific">Pseudomonas neuropathica</name>
    <dbReference type="NCBI Taxonomy" id="2730425"/>
    <lineage>
        <taxon>Bacteria</taxon>
        <taxon>Pseudomonadati</taxon>
        <taxon>Pseudomonadota</taxon>
        <taxon>Gammaproteobacteria</taxon>
        <taxon>Pseudomonadales</taxon>
        <taxon>Pseudomonadaceae</taxon>
        <taxon>Pseudomonas</taxon>
    </lineage>
</organism>
<proteinExistence type="predicted"/>
<name>A0ACC7MRA3_9PSED</name>
<keyword evidence="2" id="KW-1185">Reference proteome</keyword>
<evidence type="ECO:0000313" key="1">
    <source>
        <dbReference type="EMBL" id="MFK9080402.1"/>
    </source>
</evidence>